<evidence type="ECO:0000256" key="1">
    <source>
        <dbReference type="PROSITE-ProRule" id="PRU00042"/>
    </source>
</evidence>
<name>A0A5B7DBV1_PORTR</name>
<accession>A0A5B7DBV1</accession>
<comment type="caution">
    <text evidence="3">The sequence shown here is derived from an EMBL/GenBank/DDBJ whole genome shotgun (WGS) entry which is preliminary data.</text>
</comment>
<keyword evidence="4" id="KW-1185">Reference proteome</keyword>
<dbReference type="Proteomes" id="UP000324222">
    <property type="component" value="Unassembled WGS sequence"/>
</dbReference>
<dbReference type="PROSITE" id="PS00028">
    <property type="entry name" value="ZINC_FINGER_C2H2_1"/>
    <property type="match status" value="5"/>
</dbReference>
<gene>
    <name evidence="3" type="ORF">E2C01_011747</name>
</gene>
<evidence type="ECO:0000313" key="3">
    <source>
        <dbReference type="EMBL" id="MPC18852.1"/>
    </source>
</evidence>
<dbReference type="OrthoDB" id="6352192at2759"/>
<sequence length="669" mass="76445">MNTKTKTSITSPELYSPFIIHNVGASSLFSAGDVMPDVPLGHRGEMFITSSIVCEELDEELNQETGENTQVTIIISDSSATDKNGVSLTPSHTLLGASPAPWSDPFFLRRCLEQCLKLTTPERIDVCCFLCSETCKSFSGLKKHLRESHNLSHSITQLPNLPAECISEIAKEIKKLECKCLVFVCPTCEVTFRHLLKLVQHVLLDHPTRCGDFTFFAEQQQKSHLEKCQRCMILDKLCHVDYDLFVRVLLECVECCDEECRALLLSWPLAHYAEPCEWCAKEEEDKEHSGDSPSTHGTEREVVCYRIKLEHSDKLSQKSASECICPLMKCPECPKTLANYADLRKHVRQNNHSSWHDLRLIWEKYKTIKENCPVCPKHSYHKYILCPHCPHLNFESERDAQTHMNSHHNTQAGNKLHGVCTCPNYFLCLKCNTSYPTPQSLHWHMRQMQHETPENLAAIPAMIQDNIGSREGCPHCSLQGFLSASGSLQREEKCSCRWAECSTCKTSFKRVGGLLDHILRAKHPMSARDIRKERQKVASSMITCQRCCIEANKYCVLCHHKENFMYTHLRTLHQDCQIMLLRDHCGNVLEEHHQHHMGSSVSRGPARYQCSVCHVCHPRVSELLCHVRHQHPHCHFTLLCLDLSEDIRQVKDLAGHDHLMLLSVVDKKL</sequence>
<feature type="domain" description="C2H2-type" evidence="2">
    <location>
        <begin position="328"/>
        <end position="357"/>
    </location>
</feature>
<organism evidence="3 4">
    <name type="scientific">Portunus trituberculatus</name>
    <name type="common">Swimming crab</name>
    <name type="synonym">Neptunus trituberculatus</name>
    <dbReference type="NCBI Taxonomy" id="210409"/>
    <lineage>
        <taxon>Eukaryota</taxon>
        <taxon>Metazoa</taxon>
        <taxon>Ecdysozoa</taxon>
        <taxon>Arthropoda</taxon>
        <taxon>Crustacea</taxon>
        <taxon>Multicrustacea</taxon>
        <taxon>Malacostraca</taxon>
        <taxon>Eumalacostraca</taxon>
        <taxon>Eucarida</taxon>
        <taxon>Decapoda</taxon>
        <taxon>Pleocyemata</taxon>
        <taxon>Brachyura</taxon>
        <taxon>Eubrachyura</taxon>
        <taxon>Portunoidea</taxon>
        <taxon>Portunidae</taxon>
        <taxon>Portuninae</taxon>
        <taxon>Portunus</taxon>
    </lineage>
</organism>
<dbReference type="InterPro" id="IPR013087">
    <property type="entry name" value="Znf_C2H2_type"/>
</dbReference>
<feature type="domain" description="C2H2-type" evidence="2">
    <location>
        <begin position="426"/>
        <end position="453"/>
    </location>
</feature>
<evidence type="ECO:0000313" key="4">
    <source>
        <dbReference type="Proteomes" id="UP000324222"/>
    </source>
</evidence>
<keyword evidence="1" id="KW-0479">Metal-binding</keyword>
<dbReference type="GO" id="GO:0008270">
    <property type="term" value="F:zinc ion binding"/>
    <property type="evidence" value="ECO:0007669"/>
    <property type="project" value="UniProtKB-KW"/>
</dbReference>
<evidence type="ECO:0000259" key="2">
    <source>
        <dbReference type="PROSITE" id="PS50157"/>
    </source>
</evidence>
<dbReference type="Gene3D" id="3.30.160.60">
    <property type="entry name" value="Classic Zinc Finger"/>
    <property type="match status" value="1"/>
</dbReference>
<proteinExistence type="predicted"/>
<protein>
    <recommendedName>
        <fullName evidence="2">C2H2-type domain-containing protein</fullName>
    </recommendedName>
</protein>
<dbReference type="PROSITE" id="PS50157">
    <property type="entry name" value="ZINC_FINGER_C2H2_2"/>
    <property type="match status" value="2"/>
</dbReference>
<keyword evidence="1" id="KW-0862">Zinc</keyword>
<keyword evidence="1" id="KW-0863">Zinc-finger</keyword>
<dbReference type="AlphaFoldDB" id="A0A5B7DBV1"/>
<reference evidence="3 4" key="1">
    <citation type="submission" date="2019-05" db="EMBL/GenBank/DDBJ databases">
        <title>Another draft genome of Portunus trituberculatus and its Hox gene families provides insights of decapod evolution.</title>
        <authorList>
            <person name="Jeong J.-H."/>
            <person name="Song I."/>
            <person name="Kim S."/>
            <person name="Choi T."/>
            <person name="Kim D."/>
            <person name="Ryu S."/>
            <person name="Kim W."/>
        </authorList>
    </citation>
    <scope>NUCLEOTIDE SEQUENCE [LARGE SCALE GENOMIC DNA]</scope>
    <source>
        <tissue evidence="3">Muscle</tissue>
    </source>
</reference>
<dbReference type="EMBL" id="VSRR010000716">
    <property type="protein sequence ID" value="MPC18852.1"/>
    <property type="molecule type" value="Genomic_DNA"/>
</dbReference>
<dbReference type="SMART" id="SM00355">
    <property type="entry name" value="ZnF_C2H2"/>
    <property type="match status" value="7"/>
</dbReference>